<dbReference type="InterPro" id="IPR010071">
    <property type="entry name" value="AA_adenyl_dom"/>
</dbReference>
<dbReference type="STRING" id="56110.Oscil6304_3232"/>
<feature type="domain" description="Carrier" evidence="5">
    <location>
        <begin position="960"/>
        <end position="1035"/>
    </location>
</feature>
<dbReference type="InterPro" id="IPR000873">
    <property type="entry name" value="AMP-dep_synth/lig_dom"/>
</dbReference>
<sequence>MHSNHQAGFRLSPQQKRLWSYQAENPAYRAQCSVLISGKVDLERLQSAIQTVVNRHDILRTQFRRIPGMKTPVMVIDNQSGFYWQTLDFNAVSPEDVQGKIQAIFTTEKSISFDGEKDSNLRVLAITLAANQLLLIVSIPALCGDNGTLKNWVAEVSLAYSGQLDDASEEEGVQYVQFSEWQHELLGEAGEVESGLAYWQQQDFSALERMKLPLQILTPIQEPFTPESYSWTIDSQGGTQLQTLAQQWEISPAVLLLTCWQILLHRISGESELIVGTIYNIRDDYEELESVFGLLSHCLPVRLHLAGELSLKKAVNLTTKSLTESVEWQDYIHSESLEFHRVGFPIGFEFISLPGPQSVDGISFSITQPFTHSEPFQVKLTVTALTHGLKAELSYDKNHYSNDYIQQLAEQFETLLIQAIAHPTQGISQLPILPEPQRQFLFQLNQTEKSYPIKEGMHQLFEEAVNNSPDAIALVFEETHLTYRQLNEQSNQLAHYLKKLGVGPDAVVGILTHRSHLSLVAMLGILKAGGAYLPLDAELPLEALSLRLQDIQPVAVVTEQSLSHRLPNCPFVCLDGDTLQGESAENLAPSATENNLAYILFTSGSTGQPKAVAIAHRQILNYCYAIQDRLNLPTPGSFALVSTLSADLGNTVIFPALCGGTLHIISKMRSSDPEALAEYFRQHPIDCLKIVPSHLMALLGGDRPSDILPRHCLVLGGETATWEAVATIRESAPNCRIFNHYGPTETTVGVLTYEVPQTHPPYAKTVPLGSAIANTQIYILDQHQQPVPIGVTGELYIGGAGVARGYLNRPELTQDKFIPNPFQTSPENRLYKTGDRARYLPDGTIEFLGRVDEQVKIRGFRIELGEIETVLAQHPTVRETVVTLREDEPGNPRLVAYIVPSGKLDTEAIREFLAQRLQEYMIPTAFVAMDSLPLTANGKRDRRALPTPDTQLATATEYIAPSTPVEAAIAGIWAELLHCPAISIHDDFFALGGHSLLATQAISRLRATFQVELPLKTLFEATTLGTLAERIEQAIQAELGLEIPAIVPTSRGETAPLSFAQQRLWFLDRLDPGSPSYNLPRAVRITGKLNPTALEQCFTEIVRRHEILRTQFVTVNRHPVQQIIPATPFTLPVIDLQGLSPEDCEAEVRRLTEAEAGQGFNLESSRLLRGQLLQLSATEWVLLFTLHHIVSDGWSTAVLIRELAALYPAFSEGKPSPLPALPIQYADFALWQKNWLQGAVLETQLGYWKQQLGGSLPVLELPTDKPRPPVQTFRGNSESLTLPYPLSESLKQLSGRQGVTLYMTLLAAFKTLLYRYSGQEDILVGSPIANRNHGEIEQSIGFFVNTLVLRTNLSDSPSFSQLLTRVRDVTLGAYAHQDLPFEKLVEALQPERDLSRSPLFQVMFIFQNAPVTPLELPGLTLEPLEHRNGTAKYDLSLYVRETESGLQATWEYNTDLFEPATIQRMQGHWQTLLEAVATAPETPISHLPLLTPTEEQQLLGQWNQTQADYPQTACLHQLFEAQVELTPEEVAVEFAGVHLTYRQLNAKANQLAHYLQGLGVEPERLVGLCIDRSVEMVIALLGILKAGGAYVPLDPSYPPERLEFMVSDSQVPILLTTEQLLSELPENQALVLCLDTEWSAIAHQSDENPVSGIEPDNLAYVIYTSGSTGKPKGAMNTHRGICNRLLWMQDSYELTASDRVLQKTPFSFDVSVWEFFWPLLTGARLIVAQPDGHKDSTYLVKLIAESQITTVHFVPSMLQVFLEERGLENCHSLRQVFCSGEALPKELADRFLARLGAKLHNLYGPTEAAVDVTFWECDRASPLNIVPIGRPVANTQIYILDPSLQPVPIGVKGELYIGGVQLARGYLNRPELTAEKFIQNPFDEPGQRLYKTGDLVRYLPNGDIDYLGRIDNQVKLRGYRIELGEIEAVLAQHPQVQQSVVTLREERLVAYWVKASTELIFPDLKGFLKTKLPAYMVPTAFVELETLPLTPNGKIDRKSLPEPDFTGPQETWVAPRTALEQQLAELWSEVLGIERIGLYDNFFELGGHSLLATQLISRIREVFQVELPLKTLFEATTIAQLGEAVAQGQAPVKVPAIARASRQGRQVKRSELN</sequence>
<dbReference type="Gene3D" id="3.40.50.1820">
    <property type="entry name" value="alpha/beta hydrolase"/>
    <property type="match status" value="1"/>
</dbReference>
<dbReference type="Proteomes" id="UP000010367">
    <property type="component" value="Chromosome"/>
</dbReference>
<dbReference type="GO" id="GO:0003824">
    <property type="term" value="F:catalytic activity"/>
    <property type="evidence" value="ECO:0007669"/>
    <property type="project" value="InterPro"/>
</dbReference>
<dbReference type="FunFam" id="3.40.50.980:FF:000001">
    <property type="entry name" value="Non-ribosomal peptide synthetase"/>
    <property type="match status" value="2"/>
</dbReference>
<dbReference type="FunFam" id="3.40.50.12780:FF:000012">
    <property type="entry name" value="Non-ribosomal peptide synthetase"/>
    <property type="match status" value="1"/>
</dbReference>
<comment type="cofactor">
    <cofactor evidence="1">
        <name>pantetheine 4'-phosphate</name>
        <dbReference type="ChEBI" id="CHEBI:47942"/>
    </cofactor>
</comment>
<dbReference type="InterPro" id="IPR036736">
    <property type="entry name" value="ACP-like_sf"/>
</dbReference>
<dbReference type="Gene3D" id="3.40.50.980">
    <property type="match status" value="4"/>
</dbReference>
<dbReference type="Gene3D" id="3.30.300.30">
    <property type="match status" value="2"/>
</dbReference>
<feature type="domain" description="Carrier" evidence="5">
    <location>
        <begin position="2014"/>
        <end position="2089"/>
    </location>
</feature>
<dbReference type="InterPro" id="IPR045851">
    <property type="entry name" value="AMP-bd_C_sf"/>
</dbReference>
<dbReference type="GO" id="GO:0043041">
    <property type="term" value="P:amino acid activation for nonribosomal peptide biosynthetic process"/>
    <property type="evidence" value="ECO:0007669"/>
    <property type="project" value="TreeGrafter"/>
</dbReference>
<dbReference type="HOGENOM" id="CLU_000022_0_8_3"/>
<dbReference type="SUPFAM" id="SSF56801">
    <property type="entry name" value="Acetyl-CoA synthetase-like"/>
    <property type="match status" value="2"/>
</dbReference>
<dbReference type="FunCoup" id="K9TJV6">
    <property type="interactions" value="51"/>
</dbReference>
<dbReference type="PROSITE" id="PS00455">
    <property type="entry name" value="AMP_BINDING"/>
    <property type="match status" value="2"/>
</dbReference>
<comment type="similarity">
    <text evidence="2">Belongs to the ATP-dependent AMP-binding enzyme family.</text>
</comment>
<dbReference type="CDD" id="cd19531">
    <property type="entry name" value="LCL_NRPS-like"/>
    <property type="match status" value="1"/>
</dbReference>
<evidence type="ECO:0000313" key="7">
    <source>
        <dbReference type="Proteomes" id="UP000010367"/>
    </source>
</evidence>
<evidence type="ECO:0000256" key="3">
    <source>
        <dbReference type="ARBA" id="ARBA00022450"/>
    </source>
</evidence>
<dbReference type="InterPro" id="IPR023213">
    <property type="entry name" value="CAT-like_dom_sf"/>
</dbReference>
<dbReference type="InterPro" id="IPR020806">
    <property type="entry name" value="PKS_PP-bd"/>
</dbReference>
<proteinExistence type="inferred from homology"/>
<dbReference type="PANTHER" id="PTHR45527:SF1">
    <property type="entry name" value="FATTY ACID SYNTHASE"/>
    <property type="match status" value="1"/>
</dbReference>
<dbReference type="InterPro" id="IPR009081">
    <property type="entry name" value="PP-bd_ACP"/>
</dbReference>
<dbReference type="FunFam" id="2.30.38.10:FF:000001">
    <property type="entry name" value="Non-ribosomal peptide synthetase PvdI"/>
    <property type="match status" value="2"/>
</dbReference>
<dbReference type="KEGG" id="oac:Oscil6304_3232"/>
<dbReference type="GO" id="GO:0031177">
    <property type="term" value="F:phosphopantetheine binding"/>
    <property type="evidence" value="ECO:0007669"/>
    <property type="project" value="InterPro"/>
</dbReference>
<dbReference type="PROSITE" id="PS00012">
    <property type="entry name" value="PHOSPHOPANTETHEINE"/>
    <property type="match status" value="2"/>
</dbReference>
<evidence type="ECO:0000256" key="4">
    <source>
        <dbReference type="ARBA" id="ARBA00022553"/>
    </source>
</evidence>
<dbReference type="Gene3D" id="3.30.559.10">
    <property type="entry name" value="Chloramphenicol acetyltransferase-like domain"/>
    <property type="match status" value="2"/>
</dbReference>
<dbReference type="Gene3D" id="3.30.559.30">
    <property type="entry name" value="Nonribosomal peptide synthetase, condensation domain"/>
    <property type="match status" value="2"/>
</dbReference>
<dbReference type="GO" id="GO:0005829">
    <property type="term" value="C:cytosol"/>
    <property type="evidence" value="ECO:0007669"/>
    <property type="project" value="TreeGrafter"/>
</dbReference>
<dbReference type="GO" id="GO:0008610">
    <property type="term" value="P:lipid biosynthetic process"/>
    <property type="evidence" value="ECO:0007669"/>
    <property type="project" value="UniProtKB-ARBA"/>
</dbReference>
<dbReference type="Gene3D" id="1.10.1200.10">
    <property type="entry name" value="ACP-like"/>
    <property type="match status" value="1"/>
</dbReference>
<gene>
    <name evidence="6" type="ORF">Oscil6304_3232</name>
</gene>
<keyword evidence="3" id="KW-0596">Phosphopantetheine</keyword>
<dbReference type="InterPro" id="IPR006162">
    <property type="entry name" value="Ppantetheine_attach_site"/>
</dbReference>
<organism evidence="6 7">
    <name type="scientific">Oscillatoria acuminata PCC 6304</name>
    <dbReference type="NCBI Taxonomy" id="56110"/>
    <lineage>
        <taxon>Bacteria</taxon>
        <taxon>Bacillati</taxon>
        <taxon>Cyanobacteriota</taxon>
        <taxon>Cyanophyceae</taxon>
        <taxon>Oscillatoriophycideae</taxon>
        <taxon>Oscillatoriales</taxon>
        <taxon>Oscillatoriaceae</taxon>
        <taxon>Oscillatoria</taxon>
    </lineage>
</organism>
<evidence type="ECO:0000256" key="1">
    <source>
        <dbReference type="ARBA" id="ARBA00001957"/>
    </source>
</evidence>
<dbReference type="NCBIfam" id="NF003417">
    <property type="entry name" value="PRK04813.1"/>
    <property type="match status" value="2"/>
</dbReference>
<dbReference type="GO" id="GO:0044550">
    <property type="term" value="P:secondary metabolite biosynthetic process"/>
    <property type="evidence" value="ECO:0007669"/>
    <property type="project" value="UniProtKB-ARBA"/>
</dbReference>
<dbReference type="EMBL" id="CP003607">
    <property type="protein sequence ID" value="AFY82810.1"/>
    <property type="molecule type" value="Genomic_DNA"/>
</dbReference>
<dbReference type="InterPro" id="IPR001242">
    <property type="entry name" value="Condensation_dom"/>
</dbReference>
<dbReference type="Pfam" id="PF00550">
    <property type="entry name" value="PP-binding"/>
    <property type="match status" value="2"/>
</dbReference>
<dbReference type="PANTHER" id="PTHR45527">
    <property type="entry name" value="NONRIBOSOMAL PEPTIDE SYNTHETASE"/>
    <property type="match status" value="1"/>
</dbReference>
<name>K9TJV6_9CYAN</name>
<dbReference type="SUPFAM" id="SSF47336">
    <property type="entry name" value="ACP-like"/>
    <property type="match status" value="2"/>
</dbReference>
<keyword evidence="4" id="KW-0597">Phosphoprotein</keyword>
<dbReference type="Pfam" id="PF00501">
    <property type="entry name" value="AMP-binding"/>
    <property type="match status" value="2"/>
</dbReference>
<keyword evidence="7" id="KW-1185">Reference proteome</keyword>
<dbReference type="PROSITE" id="PS50075">
    <property type="entry name" value="CARRIER"/>
    <property type="match status" value="2"/>
</dbReference>
<dbReference type="NCBIfam" id="TIGR01733">
    <property type="entry name" value="AA-adenyl-dom"/>
    <property type="match status" value="2"/>
</dbReference>
<dbReference type="InterPro" id="IPR029058">
    <property type="entry name" value="AB_hydrolase_fold"/>
</dbReference>
<dbReference type="FunFam" id="3.30.300.30:FF:000010">
    <property type="entry name" value="Enterobactin synthetase component F"/>
    <property type="match status" value="2"/>
</dbReference>
<dbReference type="RefSeq" id="WP_015149443.1">
    <property type="nucleotide sequence ID" value="NC_019693.1"/>
</dbReference>
<evidence type="ECO:0000259" key="5">
    <source>
        <dbReference type="PROSITE" id="PS50075"/>
    </source>
</evidence>
<dbReference type="CDD" id="cd05930">
    <property type="entry name" value="A_NRPS"/>
    <property type="match status" value="1"/>
</dbReference>
<dbReference type="SUPFAM" id="SSF52777">
    <property type="entry name" value="CoA-dependent acyltransferases"/>
    <property type="match status" value="4"/>
</dbReference>
<dbReference type="InParanoid" id="K9TJV6"/>
<dbReference type="FunFam" id="3.30.559.10:FF:000012">
    <property type="entry name" value="Non-ribosomal peptide synthetase"/>
    <property type="match status" value="1"/>
</dbReference>
<dbReference type="Pfam" id="PF13193">
    <property type="entry name" value="AMP-binding_C"/>
    <property type="match status" value="2"/>
</dbReference>
<dbReference type="PATRIC" id="fig|56110.3.peg.3859"/>
<dbReference type="InterPro" id="IPR020845">
    <property type="entry name" value="AMP-binding_CS"/>
</dbReference>
<dbReference type="Pfam" id="PF00668">
    <property type="entry name" value="Condensation"/>
    <property type="match status" value="2"/>
</dbReference>
<dbReference type="SMART" id="SM00823">
    <property type="entry name" value="PKS_PP"/>
    <property type="match status" value="2"/>
</dbReference>
<dbReference type="FunFam" id="1.10.1200.10:FF:000005">
    <property type="entry name" value="Nonribosomal peptide synthetase 1"/>
    <property type="match status" value="2"/>
</dbReference>
<dbReference type="CDD" id="cd17646">
    <property type="entry name" value="A_NRPS_AB3403-like"/>
    <property type="match status" value="1"/>
</dbReference>
<accession>K9TJV6</accession>
<reference evidence="6 7" key="1">
    <citation type="submission" date="2012-06" db="EMBL/GenBank/DDBJ databases">
        <title>Finished chromosome of genome of Oscillatoria acuminata PCC 6304.</title>
        <authorList>
            <consortium name="US DOE Joint Genome Institute"/>
            <person name="Gugger M."/>
            <person name="Coursin T."/>
            <person name="Rippka R."/>
            <person name="Tandeau De Marsac N."/>
            <person name="Huntemann M."/>
            <person name="Wei C.-L."/>
            <person name="Han J."/>
            <person name="Detter J.C."/>
            <person name="Han C."/>
            <person name="Tapia R."/>
            <person name="Davenport K."/>
            <person name="Daligault H."/>
            <person name="Erkkila T."/>
            <person name="Gu W."/>
            <person name="Munk A.C.C."/>
            <person name="Teshima H."/>
            <person name="Xu Y."/>
            <person name="Chain P."/>
            <person name="Chen A."/>
            <person name="Krypides N."/>
            <person name="Mavromatis K."/>
            <person name="Markowitz V."/>
            <person name="Szeto E."/>
            <person name="Ivanova N."/>
            <person name="Mikhailova N."/>
            <person name="Ovchinnikova G."/>
            <person name="Pagani I."/>
            <person name="Pati A."/>
            <person name="Goodwin L."/>
            <person name="Peters L."/>
            <person name="Pitluck S."/>
            <person name="Woyke T."/>
            <person name="Kerfeld C."/>
        </authorList>
    </citation>
    <scope>NUCLEOTIDE SEQUENCE [LARGE SCALE GENOMIC DNA]</scope>
    <source>
        <strain evidence="6 7">PCC 6304</strain>
    </source>
</reference>
<dbReference type="InterPro" id="IPR025110">
    <property type="entry name" value="AMP-bd_C"/>
</dbReference>
<protein>
    <submittedName>
        <fullName evidence="6">Amino acid adenylation enzyme/thioester reductase family protein</fullName>
    </submittedName>
</protein>
<dbReference type="eggNOG" id="COG1020">
    <property type="taxonomic scope" value="Bacteria"/>
</dbReference>
<dbReference type="OrthoDB" id="9778383at2"/>
<dbReference type="Gene3D" id="2.30.38.10">
    <property type="entry name" value="Luciferase, Domain 3"/>
    <property type="match status" value="2"/>
</dbReference>
<dbReference type="FunFam" id="3.40.50.980:FF:000002">
    <property type="entry name" value="Enterobactin synthetase component F"/>
    <property type="match status" value="1"/>
</dbReference>
<evidence type="ECO:0000313" key="6">
    <source>
        <dbReference type="EMBL" id="AFY82810.1"/>
    </source>
</evidence>
<evidence type="ECO:0000256" key="2">
    <source>
        <dbReference type="ARBA" id="ARBA00006432"/>
    </source>
</evidence>